<gene>
    <name evidence="1" type="ORF">FDY93_17275</name>
</gene>
<proteinExistence type="predicted"/>
<sequence length="164" mass="18141">MKTMFLLFFLYSGLSYGSTPEAVASKYLENFSSHRYSAAAKMIYCGEGLSEAELSDKYAGLSEELKFLDNEFGPVTQYNVSNDHMYVAATLGCGSHDFLETNLESAKVVVFGVIYNNKSPGYIVVKLISVNDKFLPITVDHGIPMDGLLSTARIMSVYKKLTEL</sequence>
<accession>A0ABY2UDN5</accession>
<evidence type="ECO:0000313" key="1">
    <source>
        <dbReference type="EMBL" id="TLM74782.1"/>
    </source>
</evidence>
<name>A0ABY2UDN5_9GAMM</name>
<dbReference type="RefSeq" id="WP_138236992.1">
    <property type="nucleotide sequence ID" value="NZ_CP185860.1"/>
</dbReference>
<evidence type="ECO:0008006" key="3">
    <source>
        <dbReference type="Google" id="ProtNLM"/>
    </source>
</evidence>
<reference evidence="1 2" key="1">
    <citation type="submission" date="2019-05" db="EMBL/GenBank/DDBJ databases">
        <title>Microbulbifer harenosus sp. nov., an alginate-degrading bacterium isolated from coastal sand.</title>
        <authorList>
            <person name="Huang H."/>
            <person name="Mo K."/>
            <person name="Bao S."/>
        </authorList>
    </citation>
    <scope>NUCLEOTIDE SEQUENCE [LARGE SCALE GENOMIC DNA]</scope>
    <source>
        <strain evidence="1 2">HB161719</strain>
    </source>
</reference>
<dbReference type="Proteomes" id="UP000306791">
    <property type="component" value="Unassembled WGS sequence"/>
</dbReference>
<organism evidence="1 2">
    <name type="scientific">Microbulbifer harenosus</name>
    <dbReference type="NCBI Taxonomy" id="2576840"/>
    <lineage>
        <taxon>Bacteria</taxon>
        <taxon>Pseudomonadati</taxon>
        <taxon>Pseudomonadota</taxon>
        <taxon>Gammaproteobacteria</taxon>
        <taxon>Cellvibrionales</taxon>
        <taxon>Microbulbiferaceae</taxon>
        <taxon>Microbulbifer</taxon>
    </lineage>
</organism>
<keyword evidence="2" id="KW-1185">Reference proteome</keyword>
<evidence type="ECO:0000313" key="2">
    <source>
        <dbReference type="Proteomes" id="UP000306791"/>
    </source>
</evidence>
<protein>
    <recommendedName>
        <fullName evidence="3">DUF3806 domain-containing protein</fullName>
    </recommendedName>
</protein>
<comment type="caution">
    <text evidence="1">The sequence shown here is derived from an EMBL/GenBank/DDBJ whole genome shotgun (WGS) entry which is preliminary data.</text>
</comment>
<dbReference type="EMBL" id="VANI01000020">
    <property type="protein sequence ID" value="TLM74782.1"/>
    <property type="molecule type" value="Genomic_DNA"/>
</dbReference>